<sequence length="234" mass="24643">MPKLHHHSLRCMLAGAVLLASLQPLAAAAQGNHPPQGRAQSSAMTGADEDKAQISNADKNLMREMTQAHLFEIKMSALATAISRNDTVRTYAEKMLNEHVDALEDLRKLAAKSRVVLPGGLEKDQAGALHKLALAAGDEFDKMYLTQAGPESHQQSQRLFQEASGKAQSADLKDYAAKVLPVVNQHLQMAQKMTADPNSAAATAKANVSAGNAMNAPSPAGTQPPSGAAPAPAK</sequence>
<evidence type="ECO:0000313" key="4">
    <source>
        <dbReference type="EMBL" id="SNS91354.1"/>
    </source>
</evidence>
<feature type="region of interest" description="Disordered" evidence="1">
    <location>
        <begin position="29"/>
        <end position="49"/>
    </location>
</feature>
<proteinExistence type="predicted"/>
<dbReference type="OrthoDB" id="8005547at2"/>
<organism evidence="4 5">
    <name type="scientific">Noviherbaspirillum humi</name>
    <dbReference type="NCBI Taxonomy" id="1688639"/>
    <lineage>
        <taxon>Bacteria</taxon>
        <taxon>Pseudomonadati</taxon>
        <taxon>Pseudomonadota</taxon>
        <taxon>Betaproteobacteria</taxon>
        <taxon>Burkholderiales</taxon>
        <taxon>Oxalobacteraceae</taxon>
        <taxon>Noviherbaspirillum</taxon>
    </lineage>
</organism>
<dbReference type="Gene3D" id="1.20.1260.10">
    <property type="match status" value="1"/>
</dbReference>
<evidence type="ECO:0000256" key="1">
    <source>
        <dbReference type="SAM" id="MobiDB-lite"/>
    </source>
</evidence>
<feature type="chain" id="PRO_5012195960" evidence="2">
    <location>
        <begin position="27"/>
        <end position="234"/>
    </location>
</feature>
<dbReference type="InterPro" id="IPR025419">
    <property type="entry name" value="DUF4142"/>
</dbReference>
<gene>
    <name evidence="4" type="ORF">SAMN06265795_10950</name>
</gene>
<dbReference type="EMBL" id="FZOT01000009">
    <property type="protein sequence ID" value="SNS91354.1"/>
    <property type="molecule type" value="Genomic_DNA"/>
</dbReference>
<evidence type="ECO:0000256" key="2">
    <source>
        <dbReference type="SAM" id="SignalP"/>
    </source>
</evidence>
<dbReference type="PANTHER" id="PTHR38593:SF1">
    <property type="entry name" value="BLR2558 PROTEIN"/>
    <property type="match status" value="1"/>
</dbReference>
<dbReference type="Pfam" id="PF13628">
    <property type="entry name" value="DUF4142"/>
    <property type="match status" value="1"/>
</dbReference>
<keyword evidence="2" id="KW-0732">Signal</keyword>
<dbReference type="PANTHER" id="PTHR38593">
    <property type="entry name" value="BLR2558 PROTEIN"/>
    <property type="match status" value="1"/>
</dbReference>
<dbReference type="Proteomes" id="UP000198284">
    <property type="component" value="Unassembled WGS sequence"/>
</dbReference>
<feature type="domain" description="DUF4142" evidence="3">
    <location>
        <begin position="57"/>
        <end position="193"/>
    </location>
</feature>
<feature type="signal peptide" evidence="2">
    <location>
        <begin position="1"/>
        <end position="26"/>
    </location>
</feature>
<dbReference type="InterPro" id="IPR012347">
    <property type="entry name" value="Ferritin-like"/>
</dbReference>
<accession>A0A239IG24</accession>
<feature type="compositionally biased region" description="Low complexity" evidence="1">
    <location>
        <begin position="195"/>
        <end position="213"/>
    </location>
</feature>
<dbReference type="AlphaFoldDB" id="A0A239IG24"/>
<evidence type="ECO:0000259" key="3">
    <source>
        <dbReference type="Pfam" id="PF13628"/>
    </source>
</evidence>
<name>A0A239IG24_9BURK</name>
<keyword evidence="5" id="KW-1185">Reference proteome</keyword>
<protein>
    <submittedName>
        <fullName evidence="4">Putative membrane protein</fullName>
    </submittedName>
</protein>
<evidence type="ECO:0000313" key="5">
    <source>
        <dbReference type="Proteomes" id="UP000198284"/>
    </source>
</evidence>
<feature type="region of interest" description="Disordered" evidence="1">
    <location>
        <begin position="194"/>
        <end position="234"/>
    </location>
</feature>
<reference evidence="4 5" key="1">
    <citation type="submission" date="2017-06" db="EMBL/GenBank/DDBJ databases">
        <authorList>
            <person name="Kim H.J."/>
            <person name="Triplett B.A."/>
        </authorList>
    </citation>
    <scope>NUCLEOTIDE SEQUENCE [LARGE SCALE GENOMIC DNA]</scope>
    <source>
        <strain evidence="4 5">U15</strain>
    </source>
</reference>
<dbReference type="RefSeq" id="WP_089399991.1">
    <property type="nucleotide sequence ID" value="NZ_FZOT01000009.1"/>
</dbReference>